<evidence type="ECO:0000256" key="2">
    <source>
        <dbReference type="SAM" id="Phobius"/>
    </source>
</evidence>
<proteinExistence type="predicted"/>
<feature type="domain" description="DUF8175" evidence="3">
    <location>
        <begin position="80"/>
        <end position="247"/>
    </location>
</feature>
<sequence length="270" mass="28188">MSDEEPATRTRLPRPTTSPEGPEPRRNPILSGIGVVVVIAVVIVSLLFAANRSDDGDKGGADDTAKSSSAEPETPAGGPPLSAAQVPERTESGVPVGYPQTAEGAQSAAANFVVAYGSARMFRAQPRTAIITTITDPAVRDGLLARADQAFRTQTTVFGLQPDGTAPKGRTFVCRAVPMGTKSIAYTPASATVEVWSVGVVGLAGSDSTRPVAEAWNTTTMRLSWVNGDWKLTEFSQKEGPTPVSGLQDPSGANDIAKADGEFGELRHAR</sequence>
<gene>
    <name evidence="4" type="ORF">EHYA_01978</name>
</gene>
<protein>
    <recommendedName>
        <fullName evidence="3">DUF8175 domain-containing protein</fullName>
    </recommendedName>
</protein>
<feature type="compositionally biased region" description="Low complexity" evidence="1">
    <location>
        <begin position="9"/>
        <end position="20"/>
    </location>
</feature>
<feature type="region of interest" description="Disordered" evidence="1">
    <location>
        <begin position="1"/>
        <end position="28"/>
    </location>
</feature>
<dbReference type="Proteomes" id="UP000286931">
    <property type="component" value="Unassembled WGS sequence"/>
</dbReference>
<dbReference type="EMBL" id="BIFH01000015">
    <property type="protein sequence ID" value="GCD94318.1"/>
    <property type="molecule type" value="Genomic_DNA"/>
</dbReference>
<evidence type="ECO:0000313" key="4">
    <source>
        <dbReference type="EMBL" id="GCD94318.1"/>
    </source>
</evidence>
<name>A0A401YIC6_9ACTN</name>
<evidence type="ECO:0000313" key="5">
    <source>
        <dbReference type="Proteomes" id="UP000286931"/>
    </source>
</evidence>
<dbReference type="Pfam" id="PF26526">
    <property type="entry name" value="DUF8175"/>
    <property type="match status" value="1"/>
</dbReference>
<keyword evidence="5" id="KW-1185">Reference proteome</keyword>
<keyword evidence="2" id="KW-0472">Membrane</keyword>
<feature type="region of interest" description="Disordered" evidence="1">
    <location>
        <begin position="53"/>
        <end position="100"/>
    </location>
</feature>
<comment type="caution">
    <text evidence="4">The sequence shown here is derived from an EMBL/GenBank/DDBJ whole genome shotgun (WGS) entry which is preliminary data.</text>
</comment>
<dbReference type="RefSeq" id="WP_126636499.1">
    <property type="nucleotide sequence ID" value="NZ_BIFH01000015.1"/>
</dbReference>
<feature type="compositionally biased region" description="Basic and acidic residues" evidence="1">
    <location>
        <begin position="53"/>
        <end position="65"/>
    </location>
</feature>
<accession>A0A401YIC6</accession>
<feature type="compositionally biased region" description="Basic and acidic residues" evidence="1">
    <location>
        <begin position="257"/>
        <end position="270"/>
    </location>
</feature>
<dbReference type="OrthoDB" id="3209305at2"/>
<keyword evidence="2" id="KW-1133">Transmembrane helix</keyword>
<dbReference type="AlphaFoldDB" id="A0A401YIC6"/>
<reference evidence="4 5" key="1">
    <citation type="submission" date="2018-12" db="EMBL/GenBank/DDBJ databases">
        <title>Draft genome sequence of Embleya hyalina NBRC 13850T.</title>
        <authorList>
            <person name="Komaki H."/>
            <person name="Hosoyama A."/>
            <person name="Kimura A."/>
            <person name="Ichikawa N."/>
            <person name="Tamura T."/>
        </authorList>
    </citation>
    <scope>NUCLEOTIDE SEQUENCE [LARGE SCALE GENOMIC DNA]</scope>
    <source>
        <strain evidence="4 5">NBRC 13850</strain>
    </source>
</reference>
<feature type="region of interest" description="Disordered" evidence="1">
    <location>
        <begin position="236"/>
        <end position="270"/>
    </location>
</feature>
<dbReference type="InterPro" id="IPR058488">
    <property type="entry name" value="DUF8175"/>
</dbReference>
<feature type="transmembrane region" description="Helical" evidence="2">
    <location>
        <begin position="29"/>
        <end position="50"/>
    </location>
</feature>
<evidence type="ECO:0000256" key="1">
    <source>
        <dbReference type="SAM" id="MobiDB-lite"/>
    </source>
</evidence>
<organism evidence="4 5">
    <name type="scientific">Embleya hyalina</name>
    <dbReference type="NCBI Taxonomy" id="516124"/>
    <lineage>
        <taxon>Bacteria</taxon>
        <taxon>Bacillati</taxon>
        <taxon>Actinomycetota</taxon>
        <taxon>Actinomycetes</taxon>
        <taxon>Kitasatosporales</taxon>
        <taxon>Streptomycetaceae</taxon>
        <taxon>Embleya</taxon>
    </lineage>
</organism>
<evidence type="ECO:0000259" key="3">
    <source>
        <dbReference type="Pfam" id="PF26526"/>
    </source>
</evidence>
<keyword evidence="2" id="KW-0812">Transmembrane</keyword>